<dbReference type="Pfam" id="PF24764">
    <property type="entry name" value="rva_4"/>
    <property type="match status" value="1"/>
</dbReference>
<name>A0AAD6X7R8_9AGAR</name>
<evidence type="ECO:0000313" key="3">
    <source>
        <dbReference type="Proteomes" id="UP001218188"/>
    </source>
</evidence>
<evidence type="ECO:0000259" key="1">
    <source>
        <dbReference type="Pfam" id="PF24764"/>
    </source>
</evidence>
<accession>A0AAD6X7R8</accession>
<dbReference type="AlphaFoldDB" id="A0AAD6X7R8"/>
<feature type="non-terminal residue" evidence="2">
    <location>
        <position position="1"/>
    </location>
</feature>
<proteinExistence type="predicted"/>
<protein>
    <recommendedName>
        <fullName evidence="1">Integrase core domain-containing protein</fullName>
    </recommendedName>
</protein>
<keyword evidence="3" id="KW-1185">Reference proteome</keyword>
<reference evidence="2" key="1">
    <citation type="submission" date="2023-03" db="EMBL/GenBank/DDBJ databases">
        <title>Massive genome expansion in bonnet fungi (Mycena s.s.) driven by repeated elements and novel gene families across ecological guilds.</title>
        <authorList>
            <consortium name="Lawrence Berkeley National Laboratory"/>
            <person name="Harder C.B."/>
            <person name="Miyauchi S."/>
            <person name="Viragh M."/>
            <person name="Kuo A."/>
            <person name="Thoen E."/>
            <person name="Andreopoulos B."/>
            <person name="Lu D."/>
            <person name="Skrede I."/>
            <person name="Drula E."/>
            <person name="Henrissat B."/>
            <person name="Morin E."/>
            <person name="Kohler A."/>
            <person name="Barry K."/>
            <person name="LaButti K."/>
            <person name="Morin E."/>
            <person name="Salamov A."/>
            <person name="Lipzen A."/>
            <person name="Mereny Z."/>
            <person name="Hegedus B."/>
            <person name="Baldrian P."/>
            <person name="Stursova M."/>
            <person name="Weitz H."/>
            <person name="Taylor A."/>
            <person name="Grigoriev I.V."/>
            <person name="Nagy L.G."/>
            <person name="Martin F."/>
            <person name="Kauserud H."/>
        </authorList>
    </citation>
    <scope>NUCLEOTIDE SEQUENCE</scope>
    <source>
        <strain evidence="2">CBHHK200</strain>
    </source>
</reference>
<evidence type="ECO:0000313" key="2">
    <source>
        <dbReference type="EMBL" id="KAJ7042188.1"/>
    </source>
</evidence>
<comment type="caution">
    <text evidence="2">The sequence shown here is derived from an EMBL/GenBank/DDBJ whole genome shotgun (WGS) entry which is preliminary data.</text>
</comment>
<dbReference type="PANTHER" id="PTHR46791">
    <property type="entry name" value="EXPRESSED PROTEIN"/>
    <property type="match status" value="1"/>
</dbReference>
<feature type="domain" description="Integrase core" evidence="1">
    <location>
        <begin position="3"/>
        <end position="86"/>
    </location>
</feature>
<sequence>FVRSTHNTRIERLWVEVGTQFVRRWRGFFSRLERLHHLDINRPEHLWLLHAMFLDSINADCTEFQTNWNNHPMAGHQTYDKSPNDLRFLGQARLGRYRDDCEGVHPDTIAQYYGVHGKRRAAGPAGAGHPPDEEADQVPAALDDQIALDQNPQIRHDAIDVPDHRNPFSEDTVSENTFFELLAAVMAEEIIPAGYGVLPAEWGEDNYPDVETLRAGKRGTTKIRVSLANPIWRQRAELWVQALKVLSHFNNPN</sequence>
<organism evidence="2 3">
    <name type="scientific">Mycena alexandri</name>
    <dbReference type="NCBI Taxonomy" id="1745969"/>
    <lineage>
        <taxon>Eukaryota</taxon>
        <taxon>Fungi</taxon>
        <taxon>Dikarya</taxon>
        <taxon>Basidiomycota</taxon>
        <taxon>Agaricomycotina</taxon>
        <taxon>Agaricomycetes</taxon>
        <taxon>Agaricomycetidae</taxon>
        <taxon>Agaricales</taxon>
        <taxon>Marasmiineae</taxon>
        <taxon>Mycenaceae</taxon>
        <taxon>Mycena</taxon>
    </lineage>
</organism>
<dbReference type="Proteomes" id="UP001218188">
    <property type="component" value="Unassembled WGS sequence"/>
</dbReference>
<dbReference type="InterPro" id="IPR058913">
    <property type="entry name" value="Integrase_dom_put"/>
</dbReference>
<gene>
    <name evidence="2" type="ORF">C8F04DRAFT_946252</name>
</gene>
<dbReference type="EMBL" id="JARJCM010000013">
    <property type="protein sequence ID" value="KAJ7042188.1"/>
    <property type="molecule type" value="Genomic_DNA"/>
</dbReference>